<name>A0AAD4VTR2_PRUDU</name>
<protein>
    <submittedName>
        <fullName evidence="1">Uncharacterized protein</fullName>
    </submittedName>
</protein>
<accession>A0AAD4VTR2</accession>
<evidence type="ECO:0000313" key="1">
    <source>
        <dbReference type="EMBL" id="KAI5331154.1"/>
    </source>
</evidence>
<dbReference type="AlphaFoldDB" id="A0AAD4VTR2"/>
<proteinExistence type="predicted"/>
<keyword evidence="2" id="KW-1185">Reference proteome</keyword>
<sequence>MSGVLLLAMGSLNQKQENILVQAQQHIAMQVVDLNLLGGGNGNHGKWQYCLINYGDDEEYVEILEDMRDDAAKFGTLVNVVIPRHDQHGEHILRVGKEKLLCLQLHFLCS</sequence>
<dbReference type="InterPro" id="IPR012677">
    <property type="entry name" value="Nucleotide-bd_a/b_plait_sf"/>
</dbReference>
<gene>
    <name evidence="1" type="ORF">L3X38_021280</name>
</gene>
<dbReference type="EMBL" id="JAJFAZ020000004">
    <property type="protein sequence ID" value="KAI5331154.1"/>
    <property type="molecule type" value="Genomic_DNA"/>
</dbReference>
<dbReference type="Gene3D" id="3.30.70.330">
    <property type="match status" value="1"/>
</dbReference>
<reference evidence="1 2" key="1">
    <citation type="journal article" date="2022" name="G3 (Bethesda)">
        <title>Whole-genome sequence and methylome profiling of the almond [Prunus dulcis (Mill.) D.A. Webb] cultivar 'Nonpareil'.</title>
        <authorList>
            <person name="D'Amico-Willman K.M."/>
            <person name="Ouma W.Z."/>
            <person name="Meulia T."/>
            <person name="Sideli G.M."/>
            <person name="Gradziel T.M."/>
            <person name="Fresnedo-Ramirez J."/>
        </authorList>
    </citation>
    <scope>NUCLEOTIDE SEQUENCE [LARGE SCALE GENOMIC DNA]</scope>
    <source>
        <strain evidence="1">Clone GOH B32 T37-40</strain>
    </source>
</reference>
<dbReference type="Proteomes" id="UP001054821">
    <property type="component" value="Chromosome 4"/>
</dbReference>
<evidence type="ECO:0000313" key="2">
    <source>
        <dbReference type="Proteomes" id="UP001054821"/>
    </source>
</evidence>
<comment type="caution">
    <text evidence="1">The sequence shown here is derived from an EMBL/GenBank/DDBJ whole genome shotgun (WGS) entry which is preliminary data.</text>
</comment>
<organism evidence="1 2">
    <name type="scientific">Prunus dulcis</name>
    <name type="common">Almond</name>
    <name type="synonym">Amygdalus dulcis</name>
    <dbReference type="NCBI Taxonomy" id="3755"/>
    <lineage>
        <taxon>Eukaryota</taxon>
        <taxon>Viridiplantae</taxon>
        <taxon>Streptophyta</taxon>
        <taxon>Embryophyta</taxon>
        <taxon>Tracheophyta</taxon>
        <taxon>Spermatophyta</taxon>
        <taxon>Magnoliopsida</taxon>
        <taxon>eudicotyledons</taxon>
        <taxon>Gunneridae</taxon>
        <taxon>Pentapetalae</taxon>
        <taxon>rosids</taxon>
        <taxon>fabids</taxon>
        <taxon>Rosales</taxon>
        <taxon>Rosaceae</taxon>
        <taxon>Amygdaloideae</taxon>
        <taxon>Amygdaleae</taxon>
        <taxon>Prunus</taxon>
    </lineage>
</organism>